<evidence type="ECO:0000256" key="1">
    <source>
        <dbReference type="ARBA" id="ARBA00023172"/>
    </source>
</evidence>
<dbReference type="SUPFAM" id="SSF56349">
    <property type="entry name" value="DNA breaking-rejoining enzymes"/>
    <property type="match status" value="1"/>
</dbReference>
<dbReference type="AlphaFoldDB" id="A0A5P8WI16"/>
<keyword evidence="1" id="KW-0233">DNA recombination</keyword>
<name>A0A5P8WI16_9NOSO</name>
<keyword evidence="4" id="KW-1185">Reference proteome</keyword>
<dbReference type="GO" id="GO:0015074">
    <property type="term" value="P:DNA integration"/>
    <property type="evidence" value="ECO:0007669"/>
    <property type="project" value="InterPro"/>
</dbReference>
<dbReference type="EMBL" id="CP045228">
    <property type="protein sequence ID" value="QFS52354.1"/>
    <property type="molecule type" value="Genomic_DNA"/>
</dbReference>
<evidence type="ECO:0000313" key="4">
    <source>
        <dbReference type="Proteomes" id="UP000326678"/>
    </source>
</evidence>
<dbReference type="KEGG" id="nsh:GXM_09848"/>
<dbReference type="CDD" id="cd00397">
    <property type="entry name" value="DNA_BRE_C"/>
    <property type="match status" value="1"/>
</dbReference>
<dbReference type="GO" id="GO:0006310">
    <property type="term" value="P:DNA recombination"/>
    <property type="evidence" value="ECO:0007669"/>
    <property type="project" value="UniProtKB-KW"/>
</dbReference>
<dbReference type="GO" id="GO:0003677">
    <property type="term" value="F:DNA binding"/>
    <property type="evidence" value="ECO:0007669"/>
    <property type="project" value="InterPro"/>
</dbReference>
<protein>
    <submittedName>
        <fullName evidence="3">Integrase</fullName>
    </submittedName>
</protein>
<feature type="domain" description="Tyr recombinase" evidence="2">
    <location>
        <begin position="268"/>
        <end position="474"/>
    </location>
</feature>
<dbReference type="Proteomes" id="UP000326678">
    <property type="component" value="Chromosome pGXM01"/>
</dbReference>
<dbReference type="InterPro" id="IPR011010">
    <property type="entry name" value="DNA_brk_join_enz"/>
</dbReference>
<proteinExistence type="predicted"/>
<dbReference type="InterPro" id="IPR013762">
    <property type="entry name" value="Integrase-like_cat_sf"/>
</dbReference>
<organism evidence="3 4">
    <name type="scientific">Nostoc sphaeroides CCNUC1</name>
    <dbReference type="NCBI Taxonomy" id="2653204"/>
    <lineage>
        <taxon>Bacteria</taxon>
        <taxon>Bacillati</taxon>
        <taxon>Cyanobacteriota</taxon>
        <taxon>Cyanophyceae</taxon>
        <taxon>Nostocales</taxon>
        <taxon>Nostocaceae</taxon>
        <taxon>Nostoc</taxon>
    </lineage>
</organism>
<dbReference type="InterPro" id="IPR002104">
    <property type="entry name" value="Integrase_catalytic"/>
</dbReference>
<evidence type="ECO:0000313" key="3">
    <source>
        <dbReference type="EMBL" id="QFS52354.1"/>
    </source>
</evidence>
<accession>A0A5P8WI16</accession>
<gene>
    <name evidence="3" type="ORF">GXM_09848</name>
</gene>
<dbReference type="RefSeq" id="WP_194199035.1">
    <property type="nucleotide sequence ID" value="NZ_CP045228.1"/>
</dbReference>
<reference evidence="3 4" key="1">
    <citation type="submission" date="2019-10" db="EMBL/GenBank/DDBJ databases">
        <title>Genomic and transcriptomic insights into the perfect genentic adaptation of a filamentous nitrogen-fixing cyanobacterium to rice fields.</title>
        <authorList>
            <person name="Chen Z."/>
        </authorList>
    </citation>
    <scope>NUCLEOTIDE SEQUENCE [LARGE SCALE GENOMIC DNA]</scope>
    <source>
        <strain evidence="3">CCNUC1</strain>
    </source>
</reference>
<dbReference type="Pfam" id="PF00589">
    <property type="entry name" value="Phage_integrase"/>
    <property type="match status" value="1"/>
</dbReference>
<evidence type="ECO:0000259" key="2">
    <source>
        <dbReference type="PROSITE" id="PS51898"/>
    </source>
</evidence>
<sequence length="521" mass="61454">MIEIDWQRDYNHEFVCPYCEKVGLRLRGKGRNNKRRFSCPYCQKRTIDSCQINFSNSLFSVNWKKDYKVGDFVCPHENCNSKDVRLAGQKSHKKRFKCQICGSITQESCDLTAYNVVSRLSNNQPNIKQFSFNDEKWDLRGINPSYNGRSSYYCVHFDKIKLDWFRVYAKQHIYHLCKINTPLGTIDGNLCSLRIFSRYLAEKGISGINEVNRSLILDFINWDKTTNDGLRIRLGGLRNFFITGKIRGWFEIDQDIIRDDDYPKRKLKTPDPIPDGVREQIEKNLHKLPDPFARMWLISFFTAMRPAELALLKKDCLIQEGGIWKIIFDRPKNKEEQRQIFITRTIAEVVQEQQAYIQELWGDEWEYLFCYYRGLSDEDPTQPNLKAIKKVIPQVPSIFSQVIRCLIQAEDIRDENGKLAKFNHRLIRPTRLTQLYNLGHDITVVQHWAGHKKYSTTARYYTKITPEKFKYEIGHIQQALFNADGKYVAYDSLPKSFWQNRKAHQLHPPHILHLYVQPQVM</sequence>
<dbReference type="Gene3D" id="1.10.443.10">
    <property type="entry name" value="Intergrase catalytic core"/>
    <property type="match status" value="1"/>
</dbReference>
<dbReference type="PROSITE" id="PS51898">
    <property type="entry name" value="TYR_RECOMBINASE"/>
    <property type="match status" value="1"/>
</dbReference>